<evidence type="ECO:0000256" key="1">
    <source>
        <dbReference type="SAM" id="SignalP"/>
    </source>
</evidence>
<gene>
    <name evidence="3" type="ORF">R1flu_025610</name>
</gene>
<dbReference type="Gene3D" id="3.40.50.410">
    <property type="entry name" value="von Willebrand factor, type A domain"/>
    <property type="match status" value="1"/>
</dbReference>
<dbReference type="CDD" id="cd00198">
    <property type="entry name" value="vWFA"/>
    <property type="match status" value="1"/>
</dbReference>
<dbReference type="SUPFAM" id="SSF53300">
    <property type="entry name" value="vWA-like"/>
    <property type="match status" value="1"/>
</dbReference>
<comment type="caution">
    <text evidence="3">The sequence shown here is derived from an EMBL/GenBank/DDBJ whole genome shotgun (WGS) entry which is preliminary data.</text>
</comment>
<protein>
    <recommendedName>
        <fullName evidence="2">VWFA domain-containing protein</fullName>
    </recommendedName>
</protein>
<dbReference type="InterPro" id="IPR036465">
    <property type="entry name" value="vWFA_dom_sf"/>
</dbReference>
<name>A0ABD1Y2D5_9MARC</name>
<evidence type="ECO:0000259" key="2">
    <source>
        <dbReference type="PROSITE" id="PS50234"/>
    </source>
</evidence>
<evidence type="ECO:0000313" key="4">
    <source>
        <dbReference type="Proteomes" id="UP001605036"/>
    </source>
</evidence>
<keyword evidence="1" id="KW-0732">Signal</keyword>
<dbReference type="EMBL" id="JBHFFA010000007">
    <property type="protein sequence ID" value="KAL2613918.1"/>
    <property type="molecule type" value="Genomic_DNA"/>
</dbReference>
<dbReference type="InterPro" id="IPR002035">
    <property type="entry name" value="VWF_A"/>
</dbReference>
<proteinExistence type="predicted"/>
<feature type="chain" id="PRO_5044807380" description="VWFA domain-containing protein" evidence="1">
    <location>
        <begin position="30"/>
        <end position="316"/>
    </location>
</feature>
<keyword evidence="4" id="KW-1185">Reference proteome</keyword>
<evidence type="ECO:0000313" key="3">
    <source>
        <dbReference type="EMBL" id="KAL2613918.1"/>
    </source>
</evidence>
<dbReference type="AlphaFoldDB" id="A0ABD1Y2D5"/>
<dbReference type="Proteomes" id="UP001605036">
    <property type="component" value="Unassembled WGS sequence"/>
</dbReference>
<reference evidence="3 4" key="1">
    <citation type="submission" date="2024-09" db="EMBL/GenBank/DDBJ databases">
        <title>Chromosome-scale assembly of Riccia fluitans.</title>
        <authorList>
            <person name="Paukszto L."/>
            <person name="Sawicki J."/>
            <person name="Karawczyk K."/>
            <person name="Piernik-Szablinska J."/>
            <person name="Szczecinska M."/>
            <person name="Mazdziarz M."/>
        </authorList>
    </citation>
    <scope>NUCLEOTIDE SEQUENCE [LARGE SCALE GENOMIC DNA]</scope>
    <source>
        <strain evidence="3">Rf_01</strain>
        <tissue evidence="3">Aerial parts of the thallus</tissue>
    </source>
</reference>
<organism evidence="3 4">
    <name type="scientific">Riccia fluitans</name>
    <dbReference type="NCBI Taxonomy" id="41844"/>
    <lineage>
        <taxon>Eukaryota</taxon>
        <taxon>Viridiplantae</taxon>
        <taxon>Streptophyta</taxon>
        <taxon>Embryophyta</taxon>
        <taxon>Marchantiophyta</taxon>
        <taxon>Marchantiopsida</taxon>
        <taxon>Marchantiidae</taxon>
        <taxon>Marchantiales</taxon>
        <taxon>Ricciaceae</taxon>
        <taxon>Riccia</taxon>
    </lineage>
</organism>
<sequence>MRRHVGNDLIEVLAIVVFTISLQVWQTNSQGSQGISAQDQFDLMVNNTKSIASKLGEIYSSSCPQDCPCSQDLCQPLGKGTFLPASHISDPGLYNCSSKLREKLMRNEQPSYISWKGGKWGVMPFECASSLMETVYTSKELENYINVFSFGGNNSLYKEPTTVQFNPEDPESHPELTDLKKQIDTLKVDGAKTTLDDFLVALNLTLTDFNESASKANARPPLQPNIILFTDGFFTSSLNQSSVTDVRNRLVSQGVNLFIYGIDANGNDAGLISFLDNVNGFSGIYQSLTPSNLSAHDPLFSMRSYFGFLAASHRAW</sequence>
<dbReference type="PROSITE" id="PS50234">
    <property type="entry name" value="VWFA"/>
    <property type="match status" value="1"/>
</dbReference>
<accession>A0ABD1Y2D5</accession>
<dbReference type="Pfam" id="PF00092">
    <property type="entry name" value="VWA"/>
    <property type="match status" value="1"/>
</dbReference>
<feature type="domain" description="VWFA" evidence="2">
    <location>
        <begin position="126"/>
        <end position="309"/>
    </location>
</feature>
<feature type="signal peptide" evidence="1">
    <location>
        <begin position="1"/>
        <end position="29"/>
    </location>
</feature>